<dbReference type="InterPro" id="IPR009057">
    <property type="entry name" value="Homeodomain-like_sf"/>
</dbReference>
<dbReference type="SUPFAM" id="SSF48498">
    <property type="entry name" value="Tetracyclin repressor-like, C-terminal domain"/>
    <property type="match status" value="1"/>
</dbReference>
<dbReference type="InterPro" id="IPR050109">
    <property type="entry name" value="HTH-type_TetR-like_transc_reg"/>
</dbReference>
<dbReference type="PANTHER" id="PTHR30055:SF187">
    <property type="entry name" value="TRANSCRIPTIONAL REGULATORY PROTEIN"/>
    <property type="match status" value="1"/>
</dbReference>
<keyword evidence="1" id="KW-0678">Repressor</keyword>
<keyword evidence="8" id="KW-1185">Reference proteome</keyword>
<dbReference type="EMBL" id="JAGGJU010000016">
    <property type="protein sequence ID" value="MBP1853216.1"/>
    <property type="molecule type" value="Genomic_DNA"/>
</dbReference>
<protein>
    <submittedName>
        <fullName evidence="7">AcrR family transcriptional regulator</fullName>
    </submittedName>
</protein>
<evidence type="ECO:0000259" key="6">
    <source>
        <dbReference type="PROSITE" id="PS50977"/>
    </source>
</evidence>
<evidence type="ECO:0000256" key="1">
    <source>
        <dbReference type="ARBA" id="ARBA00022491"/>
    </source>
</evidence>
<feature type="domain" description="HTH tetR-type" evidence="6">
    <location>
        <begin position="11"/>
        <end position="71"/>
    </location>
</feature>
<keyword evidence="3 5" id="KW-0238">DNA-binding</keyword>
<dbReference type="InterPro" id="IPR001647">
    <property type="entry name" value="HTH_TetR"/>
</dbReference>
<evidence type="ECO:0000256" key="5">
    <source>
        <dbReference type="PROSITE-ProRule" id="PRU00335"/>
    </source>
</evidence>
<dbReference type="InterPro" id="IPR039538">
    <property type="entry name" value="BetI_C"/>
</dbReference>
<dbReference type="PANTHER" id="PTHR30055">
    <property type="entry name" value="HTH-TYPE TRANSCRIPTIONAL REGULATOR RUTR"/>
    <property type="match status" value="1"/>
</dbReference>
<dbReference type="PROSITE" id="PS50977">
    <property type="entry name" value="HTH_TETR_2"/>
    <property type="match status" value="1"/>
</dbReference>
<organism evidence="7 8">
    <name type="scientific">Rhizobium halophytocola</name>
    <dbReference type="NCBI Taxonomy" id="735519"/>
    <lineage>
        <taxon>Bacteria</taxon>
        <taxon>Pseudomonadati</taxon>
        <taxon>Pseudomonadota</taxon>
        <taxon>Alphaproteobacteria</taxon>
        <taxon>Hyphomicrobiales</taxon>
        <taxon>Rhizobiaceae</taxon>
        <taxon>Rhizobium/Agrobacterium group</taxon>
        <taxon>Rhizobium</taxon>
    </lineage>
</organism>
<dbReference type="SUPFAM" id="SSF46689">
    <property type="entry name" value="Homeodomain-like"/>
    <property type="match status" value="1"/>
</dbReference>
<dbReference type="PRINTS" id="PR00455">
    <property type="entry name" value="HTHTETR"/>
</dbReference>
<reference evidence="7 8" key="1">
    <citation type="submission" date="2021-03" db="EMBL/GenBank/DDBJ databases">
        <title>Genomic Encyclopedia of Type Strains, Phase IV (KMG-IV): sequencing the most valuable type-strain genomes for metagenomic binning, comparative biology and taxonomic classification.</title>
        <authorList>
            <person name="Goeker M."/>
        </authorList>
    </citation>
    <scope>NUCLEOTIDE SEQUENCE [LARGE SCALE GENOMIC DNA]</scope>
    <source>
        <strain evidence="7 8">DSM 21600</strain>
    </source>
</reference>
<gene>
    <name evidence="7" type="ORF">J2Z17_004677</name>
</gene>
<dbReference type="Proteomes" id="UP000759443">
    <property type="component" value="Unassembled WGS sequence"/>
</dbReference>
<evidence type="ECO:0000313" key="7">
    <source>
        <dbReference type="EMBL" id="MBP1853216.1"/>
    </source>
</evidence>
<evidence type="ECO:0000256" key="3">
    <source>
        <dbReference type="ARBA" id="ARBA00023125"/>
    </source>
</evidence>
<sequence>MAKMSREESRGRTREKLIDAARQAVAENGYDGTSIADIAARAGFTKGALFSNFASKEEIFLEVLRRHKAEEFAAFRAVVDAVKAGRADAGAIDAYLAGLDGTADLARLDIELRLHAGRSETFAAAFAAFDGETRQTLAGIIADIHLLGGKPVPADTEDLALLFLGLIHGLALHGDANPSGKLKRVMDAILKTA</sequence>
<dbReference type="InterPro" id="IPR036271">
    <property type="entry name" value="Tet_transcr_reg_TetR-rel_C_sf"/>
</dbReference>
<accession>A0ABS4E5I7</accession>
<keyword evidence="2" id="KW-0805">Transcription regulation</keyword>
<name>A0ABS4E5I7_9HYPH</name>
<feature type="DNA-binding region" description="H-T-H motif" evidence="5">
    <location>
        <begin position="34"/>
        <end position="53"/>
    </location>
</feature>
<evidence type="ECO:0000313" key="8">
    <source>
        <dbReference type="Proteomes" id="UP000759443"/>
    </source>
</evidence>
<proteinExistence type="predicted"/>
<dbReference type="Pfam" id="PF13977">
    <property type="entry name" value="TetR_C_6"/>
    <property type="match status" value="1"/>
</dbReference>
<keyword evidence="4" id="KW-0804">Transcription</keyword>
<evidence type="ECO:0000256" key="4">
    <source>
        <dbReference type="ARBA" id="ARBA00023163"/>
    </source>
</evidence>
<evidence type="ECO:0000256" key="2">
    <source>
        <dbReference type="ARBA" id="ARBA00023015"/>
    </source>
</evidence>
<comment type="caution">
    <text evidence="7">The sequence shown here is derived from an EMBL/GenBank/DDBJ whole genome shotgun (WGS) entry which is preliminary data.</text>
</comment>
<dbReference type="Gene3D" id="1.10.357.10">
    <property type="entry name" value="Tetracycline Repressor, domain 2"/>
    <property type="match status" value="1"/>
</dbReference>
<dbReference type="RefSeq" id="WP_209948835.1">
    <property type="nucleotide sequence ID" value="NZ_JAGGJU010000016.1"/>
</dbReference>
<dbReference type="Pfam" id="PF00440">
    <property type="entry name" value="TetR_N"/>
    <property type="match status" value="1"/>
</dbReference>